<feature type="domain" description="Rhodanese" evidence="1">
    <location>
        <begin position="287"/>
        <end position="369"/>
    </location>
</feature>
<evidence type="ECO:0000313" key="2">
    <source>
        <dbReference type="EMBL" id="MCX2745551.1"/>
    </source>
</evidence>
<dbReference type="NCBIfam" id="NF004281">
    <property type="entry name" value="PRK05690.1"/>
    <property type="match status" value="1"/>
</dbReference>
<accession>A0ABT3RVI0</accession>
<dbReference type="InterPro" id="IPR000594">
    <property type="entry name" value="ThiF_NAD_FAD-bd"/>
</dbReference>
<dbReference type="InterPro" id="IPR001763">
    <property type="entry name" value="Rhodanese-like_dom"/>
</dbReference>
<dbReference type="PANTHER" id="PTHR10953:SF102">
    <property type="entry name" value="ADENYLYLTRANSFERASE AND SULFURTRANSFERASE MOCS3"/>
    <property type="match status" value="1"/>
</dbReference>
<dbReference type="InterPro" id="IPR036873">
    <property type="entry name" value="Rhodanese-like_dom_sf"/>
</dbReference>
<reference evidence="2 3" key="1">
    <citation type="submission" date="2022-11" db="EMBL/GenBank/DDBJ databases">
        <title>The characterization of three novel Bacteroidetes species and genomic analysis of their roles in tidal elemental geochemical cycles.</title>
        <authorList>
            <person name="Ma K."/>
        </authorList>
    </citation>
    <scope>NUCLEOTIDE SEQUENCE [LARGE SCALE GENOMIC DNA]</scope>
    <source>
        <strain evidence="2 3">M17</strain>
    </source>
</reference>
<keyword evidence="3" id="KW-1185">Reference proteome</keyword>
<dbReference type="CDD" id="cd00158">
    <property type="entry name" value="RHOD"/>
    <property type="match status" value="1"/>
</dbReference>
<evidence type="ECO:0000313" key="3">
    <source>
        <dbReference type="Proteomes" id="UP001209885"/>
    </source>
</evidence>
<name>A0ABT3RVI0_9BACT</name>
<organism evidence="2 3">
    <name type="scientific">Mangrovivirga halotolerans</name>
    <dbReference type="NCBI Taxonomy" id="2993936"/>
    <lineage>
        <taxon>Bacteria</taxon>
        <taxon>Pseudomonadati</taxon>
        <taxon>Bacteroidota</taxon>
        <taxon>Cytophagia</taxon>
        <taxon>Cytophagales</taxon>
        <taxon>Mangrovivirgaceae</taxon>
        <taxon>Mangrovivirga</taxon>
    </lineage>
</organism>
<dbReference type="InterPro" id="IPR035985">
    <property type="entry name" value="Ubiquitin-activating_enz"/>
</dbReference>
<dbReference type="InterPro" id="IPR045886">
    <property type="entry name" value="ThiF/MoeB/HesA"/>
</dbReference>
<protein>
    <submittedName>
        <fullName evidence="2">HesA/MoeB/ThiF family protein</fullName>
    </submittedName>
</protein>
<dbReference type="CDD" id="cd00757">
    <property type="entry name" value="ThiF_MoeB_HesA_family"/>
    <property type="match status" value="1"/>
</dbReference>
<dbReference type="EMBL" id="JAPFQN010000010">
    <property type="protein sequence ID" value="MCX2745551.1"/>
    <property type="molecule type" value="Genomic_DNA"/>
</dbReference>
<dbReference type="Pfam" id="PF00899">
    <property type="entry name" value="ThiF"/>
    <property type="match status" value="1"/>
</dbReference>
<dbReference type="PROSITE" id="PS50206">
    <property type="entry name" value="RHODANESE_3"/>
    <property type="match status" value="1"/>
</dbReference>
<dbReference type="Pfam" id="PF00581">
    <property type="entry name" value="Rhodanese"/>
    <property type="match status" value="1"/>
</dbReference>
<proteinExistence type="predicted"/>
<evidence type="ECO:0000259" key="1">
    <source>
        <dbReference type="PROSITE" id="PS50206"/>
    </source>
</evidence>
<dbReference type="Gene3D" id="3.40.50.720">
    <property type="entry name" value="NAD(P)-binding Rossmann-like Domain"/>
    <property type="match status" value="1"/>
</dbReference>
<comment type="caution">
    <text evidence="2">The sequence shown here is derived from an EMBL/GenBank/DDBJ whole genome shotgun (WGS) entry which is preliminary data.</text>
</comment>
<gene>
    <name evidence="2" type="ORF">OO013_16845</name>
</gene>
<sequence length="370" mass="41192">MNQSGKIGIKFLMMLTNLETEQYRRQMVLPEIGEEGQDKLKNSNVLVVGAGGLGCPVLSYLVACGVGKIGIIDDDNVEVSNLHRQVLYSHQDVGINKAKVAAQKLRNLNPSIDIVAYSQRLTAQNAIRIIKDYNLLVDCTDNFRSRYLINDTCVILNKPFVFGSVLRFEGQVSVFNYQNGPTYRCLFNTPPNPENSISCNDAGVLGLIPGIVGSFQAMEVIKIICGIGEVLFGKLMIYNGLKNEYSWVKIDRDENKVNISSLSDSIYSSEIIKTKDINPIELKGKVNDPEWIIIDVREKDEVEVFGDLFNAICIPLKNLKSEINCIPKNRRIALVCQSGIRSSLAANIFIENGYEEVYNLKNGINSLVKS</sequence>
<dbReference type="PANTHER" id="PTHR10953">
    <property type="entry name" value="UBIQUITIN-ACTIVATING ENZYME E1"/>
    <property type="match status" value="1"/>
</dbReference>
<dbReference type="Gene3D" id="3.40.250.10">
    <property type="entry name" value="Rhodanese-like domain"/>
    <property type="match status" value="1"/>
</dbReference>
<dbReference type="SMART" id="SM00450">
    <property type="entry name" value="RHOD"/>
    <property type="match status" value="1"/>
</dbReference>
<dbReference type="RefSeq" id="WP_266058146.1">
    <property type="nucleotide sequence ID" value="NZ_JAPFQN010000010.1"/>
</dbReference>
<dbReference type="SUPFAM" id="SSF69572">
    <property type="entry name" value="Activating enzymes of the ubiquitin-like proteins"/>
    <property type="match status" value="1"/>
</dbReference>
<dbReference type="Proteomes" id="UP001209885">
    <property type="component" value="Unassembled WGS sequence"/>
</dbReference>